<name>A0ABQ8TK79_PERAM</name>
<organism evidence="1 2">
    <name type="scientific">Periplaneta americana</name>
    <name type="common">American cockroach</name>
    <name type="synonym">Blatta americana</name>
    <dbReference type="NCBI Taxonomy" id="6978"/>
    <lineage>
        <taxon>Eukaryota</taxon>
        <taxon>Metazoa</taxon>
        <taxon>Ecdysozoa</taxon>
        <taxon>Arthropoda</taxon>
        <taxon>Hexapoda</taxon>
        <taxon>Insecta</taxon>
        <taxon>Pterygota</taxon>
        <taxon>Neoptera</taxon>
        <taxon>Polyneoptera</taxon>
        <taxon>Dictyoptera</taxon>
        <taxon>Blattodea</taxon>
        <taxon>Blattoidea</taxon>
        <taxon>Blattidae</taxon>
        <taxon>Blattinae</taxon>
        <taxon>Periplaneta</taxon>
    </lineage>
</organism>
<proteinExistence type="predicted"/>
<evidence type="ECO:0000313" key="2">
    <source>
        <dbReference type="Proteomes" id="UP001148838"/>
    </source>
</evidence>
<dbReference type="EMBL" id="JAJSOF020000009">
    <property type="protein sequence ID" value="KAJ4446377.1"/>
    <property type="molecule type" value="Genomic_DNA"/>
</dbReference>
<accession>A0ABQ8TK79</accession>
<keyword evidence="2" id="KW-1185">Reference proteome</keyword>
<protein>
    <submittedName>
        <fullName evidence="1">Uncharacterized protein</fullName>
    </submittedName>
</protein>
<gene>
    <name evidence="1" type="ORF">ANN_13073</name>
</gene>
<comment type="caution">
    <text evidence="1">The sequence shown here is derived from an EMBL/GenBank/DDBJ whole genome shotgun (WGS) entry which is preliminary data.</text>
</comment>
<reference evidence="1 2" key="1">
    <citation type="journal article" date="2022" name="Allergy">
        <title>Genome assembly and annotation of Periplaneta americana reveal a comprehensive cockroach allergen profile.</title>
        <authorList>
            <person name="Wang L."/>
            <person name="Xiong Q."/>
            <person name="Saelim N."/>
            <person name="Wang L."/>
            <person name="Nong W."/>
            <person name="Wan A.T."/>
            <person name="Shi M."/>
            <person name="Liu X."/>
            <person name="Cao Q."/>
            <person name="Hui J.H.L."/>
            <person name="Sookrung N."/>
            <person name="Leung T.F."/>
            <person name="Tungtrongchitr A."/>
            <person name="Tsui S.K.W."/>
        </authorList>
    </citation>
    <scope>NUCLEOTIDE SEQUENCE [LARGE SCALE GENOMIC DNA]</scope>
    <source>
        <strain evidence="1">PWHHKU_190912</strain>
    </source>
</reference>
<dbReference type="Proteomes" id="UP001148838">
    <property type="component" value="Unassembled WGS sequence"/>
</dbReference>
<sequence length="68" mass="7635">MSLRRNRKDFTQLTEFERGRIIGSARLDDHIGKSPDTYAILTRLSGRVGISGCVRACTHSDWAQNALD</sequence>
<evidence type="ECO:0000313" key="1">
    <source>
        <dbReference type="EMBL" id="KAJ4446377.1"/>
    </source>
</evidence>